<organism evidence="2 3">
    <name type="scientific">Mucilaginibacter jinjuensis</name>
    <dbReference type="NCBI Taxonomy" id="1176721"/>
    <lineage>
        <taxon>Bacteria</taxon>
        <taxon>Pseudomonadati</taxon>
        <taxon>Bacteroidota</taxon>
        <taxon>Sphingobacteriia</taxon>
        <taxon>Sphingobacteriales</taxon>
        <taxon>Sphingobacteriaceae</taxon>
        <taxon>Mucilaginibacter</taxon>
    </lineage>
</organism>
<gene>
    <name evidence="2" type="ORF">PQO05_11115</name>
</gene>
<dbReference type="RefSeq" id="WP_273632982.1">
    <property type="nucleotide sequence ID" value="NZ_CP117167.1"/>
</dbReference>
<evidence type="ECO:0000259" key="1">
    <source>
        <dbReference type="Pfam" id="PF00535"/>
    </source>
</evidence>
<accession>A0ABY7TH36</accession>
<dbReference type="CDD" id="cd00761">
    <property type="entry name" value="Glyco_tranf_GTA_type"/>
    <property type="match status" value="1"/>
</dbReference>
<sequence>MLGLKISFCTVAMNRLHHLRQTLPVNIADNLSYGNLEFVILDYNSNDGLQDWIRETMHPQIKSGILKFFRTDEPKLFNRSHSRNMAFRLGKGDILCNIDADNFTGPGFADYINKIMQNSPDTFITPSFHIRDIIGKLAIRRADFWGYRGYNEEITGYGFEDIELYKRLTKYAKNQHQFSDKQFTRAIYHSNEERVSNEFISVNSAHIFVRYINPDSSELYFLYKDGSFEFATFIDKQHLPVIMLERAQLDNMVALERPFQSGFWKYGDQFIQLFKPGTKGSKLKFSNNRKYIYNNRLGIKLYEITSTELKNEMILLKTEVENRLGLSALLSKPLHEINSGGFGLGSVIRNFQFPVKLEKCL</sequence>
<dbReference type="Pfam" id="PF00535">
    <property type="entry name" value="Glycos_transf_2"/>
    <property type="match status" value="1"/>
</dbReference>
<reference evidence="2 3" key="1">
    <citation type="submission" date="2023-02" db="EMBL/GenBank/DDBJ databases">
        <title>Genome sequence of Mucilaginibacter jinjuensis strain KACC 16571.</title>
        <authorList>
            <person name="Kim S."/>
            <person name="Heo J."/>
            <person name="Kwon S.-W."/>
        </authorList>
    </citation>
    <scope>NUCLEOTIDE SEQUENCE [LARGE SCALE GENOMIC DNA]</scope>
    <source>
        <strain evidence="2 3">KACC 16571</strain>
    </source>
</reference>
<dbReference type="InterPro" id="IPR001173">
    <property type="entry name" value="Glyco_trans_2-like"/>
</dbReference>
<evidence type="ECO:0000313" key="3">
    <source>
        <dbReference type="Proteomes" id="UP001216139"/>
    </source>
</evidence>
<keyword evidence="3" id="KW-1185">Reference proteome</keyword>
<dbReference type="EMBL" id="CP117167">
    <property type="protein sequence ID" value="WCT14482.1"/>
    <property type="molecule type" value="Genomic_DNA"/>
</dbReference>
<protein>
    <submittedName>
        <fullName evidence="2">Glycosyltransferase family A protein</fullName>
    </submittedName>
</protein>
<proteinExistence type="predicted"/>
<dbReference type="SUPFAM" id="SSF53448">
    <property type="entry name" value="Nucleotide-diphospho-sugar transferases"/>
    <property type="match status" value="1"/>
</dbReference>
<dbReference type="Gene3D" id="3.90.550.10">
    <property type="entry name" value="Spore Coat Polysaccharide Biosynthesis Protein SpsA, Chain A"/>
    <property type="match status" value="1"/>
</dbReference>
<feature type="domain" description="Glycosyltransferase 2-like" evidence="1">
    <location>
        <begin position="7"/>
        <end position="152"/>
    </location>
</feature>
<name>A0ABY7TH36_9SPHI</name>
<dbReference type="InterPro" id="IPR029044">
    <property type="entry name" value="Nucleotide-diphossugar_trans"/>
</dbReference>
<evidence type="ECO:0000313" key="2">
    <source>
        <dbReference type="EMBL" id="WCT14482.1"/>
    </source>
</evidence>
<dbReference type="Proteomes" id="UP001216139">
    <property type="component" value="Chromosome"/>
</dbReference>